<sequence>MNVQETYVLSPARQLTDEEKTLVWKKPSSHQISEEEQRICKEVKRNWNRGEMKIANILLEGDAGSGKTQLAKALSANFGLPYTKVTCFADMDKSDIIGAILPVIPSEQLEKVEPAEQRMWQAIYESDSMHCVTEILMDALEITQEQAALQMKQLMKRAAENTDGETVEYRFYPSEIVRAFQKGYVLEIQEPNVIRDAAVLMALNSALELDGSMNLPTEIIHRHPDFIAVITTNRSYAGARPLNEALRDRIQHSEKMDLPGKEVMMERAMSKTGYQDEKVLSLLADVIIILDRTARANAIRGVAGMRSFFYWTDAVAGGASVKASLYHKVIYKITTDDEEIKILEEALEKHGLHAALEDTANQIKKKQKIGDTIEIKTWGDINSDLDYDADSPTEERGIALRKSADSEDSSSRTSVDSHDDIMISTDTGEDGSPHYHQANPESMTEDEKQKEREFRKTLNRAARELVSNTIHDKVKLIVHRPDYTLKDQHEYDRLSRGLMPIVREIARKAFPLLQHELSSEYVRNRYYGSKFQADSVAYRDYRYFAKKRPPSEAPSLVVGLRIDESASMSAFGRLEAAKQAVIAVYEFCQICHIPILIYGDTADVSRIEQMSIFAYTDFEKPDPSDRFRLMNIQARSNNRDGMALRMMAERLAVSPQQSKLLISISDGQPKAMDDYTGSYAVNDMQQTIVEYEQRGVRFLAAAIGQDKDIIQEIYGNDRFLDITNLYELPAKLVRIIARYI</sequence>
<dbReference type="EMBL" id="JABFOR010000035">
    <property type="protein sequence ID" value="NOJ73061.1"/>
    <property type="molecule type" value="Genomic_DNA"/>
</dbReference>
<dbReference type="GO" id="GO:0005524">
    <property type="term" value="F:ATP binding"/>
    <property type="evidence" value="ECO:0007669"/>
    <property type="project" value="InterPro"/>
</dbReference>
<dbReference type="SUPFAM" id="SSF52540">
    <property type="entry name" value="P-loop containing nucleoside triphosphate hydrolases"/>
    <property type="match status" value="1"/>
</dbReference>
<evidence type="ECO:0000313" key="4">
    <source>
        <dbReference type="Proteomes" id="UP000552038"/>
    </source>
</evidence>
<dbReference type="InterPro" id="IPR027417">
    <property type="entry name" value="P-loop_NTPase"/>
</dbReference>
<dbReference type="CDD" id="cd01454">
    <property type="entry name" value="vWA_norD_type"/>
    <property type="match status" value="1"/>
</dbReference>
<dbReference type="PANTHER" id="PTHR41248:SF1">
    <property type="entry name" value="NORD PROTEIN"/>
    <property type="match status" value="1"/>
</dbReference>
<dbReference type="Pfam" id="PF11775">
    <property type="entry name" value="CobT_C"/>
    <property type="match status" value="1"/>
</dbReference>
<evidence type="ECO:0000259" key="2">
    <source>
        <dbReference type="PROSITE" id="PS50234"/>
    </source>
</evidence>
<dbReference type="InterPro" id="IPR002035">
    <property type="entry name" value="VWF_A"/>
</dbReference>
<dbReference type="PANTHER" id="PTHR41248">
    <property type="entry name" value="NORD PROTEIN"/>
    <property type="match status" value="1"/>
</dbReference>
<organism evidence="3 4">
    <name type="scientific">Paenibacillus alvei</name>
    <name type="common">Bacillus alvei</name>
    <dbReference type="NCBI Taxonomy" id="44250"/>
    <lineage>
        <taxon>Bacteria</taxon>
        <taxon>Bacillati</taxon>
        <taxon>Bacillota</taxon>
        <taxon>Bacilli</taxon>
        <taxon>Bacillales</taxon>
        <taxon>Paenibacillaceae</taxon>
        <taxon>Paenibacillus</taxon>
    </lineage>
</organism>
<dbReference type="InterPro" id="IPR051928">
    <property type="entry name" value="NorD/CobT"/>
</dbReference>
<reference evidence="3 4" key="1">
    <citation type="submission" date="2020-05" db="EMBL/GenBank/DDBJ databases">
        <title>Whole genome sequencing and identification of novel metabolites from Paenibacillus alvei strain JR949.</title>
        <authorList>
            <person name="Rajendhran J."/>
            <person name="Sree Pranav P."/>
            <person name="Mahalakshmi B."/>
            <person name="Karthikeyan R."/>
        </authorList>
    </citation>
    <scope>NUCLEOTIDE SEQUENCE [LARGE SCALE GENOMIC DNA]</scope>
    <source>
        <strain evidence="3 4">JR949</strain>
    </source>
</reference>
<evidence type="ECO:0000313" key="3">
    <source>
        <dbReference type="EMBL" id="NOJ73061.1"/>
    </source>
</evidence>
<dbReference type="Proteomes" id="UP000552038">
    <property type="component" value="Unassembled WGS sequence"/>
</dbReference>
<dbReference type="Pfam" id="PF07728">
    <property type="entry name" value="AAA_5"/>
    <property type="match status" value="1"/>
</dbReference>
<proteinExistence type="predicted"/>
<dbReference type="InterPro" id="IPR011704">
    <property type="entry name" value="ATPase_dyneun-rel_AAA"/>
</dbReference>
<gene>
    <name evidence="3" type="ORF">HMI46_21220</name>
</gene>
<dbReference type="AlphaFoldDB" id="A0AAP7A0F7"/>
<comment type="caution">
    <text evidence="3">The sequence shown here is derived from an EMBL/GenBank/DDBJ whole genome shotgun (WGS) entry which is preliminary data.</text>
</comment>
<protein>
    <submittedName>
        <fullName evidence="3">AAA domain-containing protein</fullName>
    </submittedName>
</protein>
<dbReference type="SUPFAM" id="SSF53300">
    <property type="entry name" value="vWA-like"/>
    <property type="match status" value="1"/>
</dbReference>
<dbReference type="RefSeq" id="WP_171418657.1">
    <property type="nucleotide sequence ID" value="NZ_JABFOR010000035.1"/>
</dbReference>
<name>A0AAP7A0F7_PAEAL</name>
<dbReference type="PROSITE" id="PS50234">
    <property type="entry name" value="VWFA"/>
    <property type="match status" value="1"/>
</dbReference>
<dbReference type="GO" id="GO:0016887">
    <property type="term" value="F:ATP hydrolysis activity"/>
    <property type="evidence" value="ECO:0007669"/>
    <property type="project" value="InterPro"/>
</dbReference>
<feature type="region of interest" description="Disordered" evidence="1">
    <location>
        <begin position="399"/>
        <end position="452"/>
    </location>
</feature>
<accession>A0AAP7A0F7</accession>
<dbReference type="Gene3D" id="3.40.50.410">
    <property type="entry name" value="von Willebrand factor, type A domain"/>
    <property type="match status" value="1"/>
</dbReference>
<feature type="domain" description="VWFA" evidence="2">
    <location>
        <begin position="557"/>
        <end position="736"/>
    </location>
</feature>
<evidence type="ECO:0000256" key="1">
    <source>
        <dbReference type="SAM" id="MobiDB-lite"/>
    </source>
</evidence>
<dbReference type="InterPro" id="IPR036465">
    <property type="entry name" value="vWFA_dom_sf"/>
</dbReference>
<dbReference type="InterPro" id="IPR025861">
    <property type="entry name" value="CobT_VWA_dom"/>
</dbReference>
<dbReference type="Gene3D" id="3.40.50.300">
    <property type="entry name" value="P-loop containing nucleotide triphosphate hydrolases"/>
    <property type="match status" value="1"/>
</dbReference>